<evidence type="ECO:0000259" key="11">
    <source>
        <dbReference type="Pfam" id="PF07715"/>
    </source>
</evidence>
<dbReference type="Gene3D" id="2.170.130.10">
    <property type="entry name" value="TonB-dependent receptor, plug domain"/>
    <property type="match status" value="1"/>
</dbReference>
<dbReference type="SUPFAM" id="SSF49464">
    <property type="entry name" value="Carboxypeptidase regulatory domain-like"/>
    <property type="match status" value="1"/>
</dbReference>
<evidence type="ECO:0000313" key="12">
    <source>
        <dbReference type="EMBL" id="STZ69030.1"/>
    </source>
</evidence>
<keyword evidence="5 9" id="KW-0798">TonB box</keyword>
<keyword evidence="3 8" id="KW-1134">Transmembrane beta strand</keyword>
<dbReference type="SUPFAM" id="SSF56935">
    <property type="entry name" value="Porins"/>
    <property type="match status" value="1"/>
</dbReference>
<dbReference type="Pfam" id="PF00593">
    <property type="entry name" value="TonB_dep_Rec_b-barrel"/>
    <property type="match status" value="1"/>
</dbReference>
<evidence type="ECO:0000256" key="7">
    <source>
        <dbReference type="ARBA" id="ARBA00023237"/>
    </source>
</evidence>
<name>A0A378U3J6_MYROD</name>
<dbReference type="Gene3D" id="2.60.40.1120">
    <property type="entry name" value="Carboxypeptidase-like, regulatory domain"/>
    <property type="match status" value="1"/>
</dbReference>
<dbReference type="RefSeq" id="WP_115091864.1">
    <property type="nucleotide sequence ID" value="NZ_CP068107.1"/>
</dbReference>
<keyword evidence="12" id="KW-0675">Receptor</keyword>
<protein>
    <submittedName>
        <fullName evidence="12">Outer membrane cobalamin receptor protein</fullName>
    </submittedName>
</protein>
<evidence type="ECO:0000256" key="2">
    <source>
        <dbReference type="ARBA" id="ARBA00022448"/>
    </source>
</evidence>
<keyword evidence="4 8" id="KW-0812">Transmembrane</keyword>
<keyword evidence="6 8" id="KW-0472">Membrane</keyword>
<evidence type="ECO:0000259" key="10">
    <source>
        <dbReference type="Pfam" id="PF00593"/>
    </source>
</evidence>
<comment type="subcellular location">
    <subcellularLocation>
        <location evidence="1 8">Cell outer membrane</location>
        <topology evidence="1 8">Multi-pass membrane protein</topology>
    </subcellularLocation>
</comment>
<evidence type="ECO:0000256" key="8">
    <source>
        <dbReference type="PROSITE-ProRule" id="PRU01360"/>
    </source>
</evidence>
<sequence length="1124" mass="125918">MRKIVLHFFFVIAALLMVNEGFAQSRKVTGRVSDGDGYPLPGASVLIKGTQEGVGTDLDGNFSINVKDDNAVLVFSFVMMNSVEKKVGKASVINVVLKEDSTLDEINIVTTGYESVNKRTFTGAVSRISEKELKVDGVPDVSRMIEGKAAGVTVQNVTGTFGAAPKITVRGSSSIFGDTKPLWVIDGMVQEEIINVSFEDLASGNASTMLSSAVAGLNANDVLSIEILKDAAATSIYGARAMNGVVVITTKSGRKNTPLTVNYNMENTIREIPNYGSFDILNSQSTMGILLEMEDKGLLTDPTISQGRYGGIYNLWFKSYNTYDPLGGEDHKGGYREINTPGNKYDFLRQYEYANTDWFKHLFRPSIMQNHSLSFSGGSENATYYASVGYMKDPGWTIADQVQRITANLKTTFYFNDRMNLGLSTVFSSRKQDAPGSFDRQDDPVGGSVSRDFDINPFNYALNTSRALRPYDNDGFYETYRQNWAPFNILNELDNNNMTLDVKDIKLQADFEYKLMDGLKFNSSAALRYVISDRDHDVREGSNVVQAFRAAETTVVKDQNIYLYQDPDHLDGEKEVVLKDGGIWYRYQNKMTAINWRNSFSYDKIFGKNGQHEINAFGGSEIRVIDRDFSAQDTYGIMYDNGYLGNPNHKLYRKLFAEGDALFKRGYEKERNVGFFARVNYTYDGKYTASLTGRYDASNQQGQSGAMWLPTWTASGKWNIIQEEWMMNQTTFSDLSLRGSYGLTATAGPASNSSAVFKNALTVSRFDPNTREVGMQIENLKNGDLTWEKQYEANIGLDMGLFKNRIYLSTDIYQRQAFDLVDQVRTSGIGGETYKWGNNADMTTKGVELSLTTRNIDTKSFKWTSNLNVSYYDQKIKKLSYTPRAFDLIAKTGGNVVGKPRNVLYSYEFTGLNSEGLPTYVMADGETDNVGGANFQDTQDVVGYLKYEGTVEPNKTIGFNNTFQYENWSLDVMTVAAWGNVVRLDPNFSSQYNDTQIFTKAMNNRWVIAGDENTTNVPVIASADMIDKYGRSLDRAYNTYNYSDQRIAKGDFIRIKNITLGYEFPELVKKQMRVSSLGVKLSVTNPFLLYSDKKLNGQDPEFFRVGGVAMPVTRQYTLTLNLSI</sequence>
<evidence type="ECO:0000256" key="1">
    <source>
        <dbReference type="ARBA" id="ARBA00004571"/>
    </source>
</evidence>
<dbReference type="InterPro" id="IPR039426">
    <property type="entry name" value="TonB-dep_rcpt-like"/>
</dbReference>
<dbReference type="EMBL" id="UGQL01000002">
    <property type="protein sequence ID" value="STZ69030.1"/>
    <property type="molecule type" value="Genomic_DNA"/>
</dbReference>
<dbReference type="NCBIfam" id="TIGR04057">
    <property type="entry name" value="SusC_RagA_signa"/>
    <property type="match status" value="1"/>
</dbReference>
<dbReference type="Pfam" id="PF07715">
    <property type="entry name" value="Plug"/>
    <property type="match status" value="1"/>
</dbReference>
<keyword evidence="7 8" id="KW-0998">Cell outer membrane</keyword>
<dbReference type="GO" id="GO:0009279">
    <property type="term" value="C:cell outer membrane"/>
    <property type="evidence" value="ECO:0007669"/>
    <property type="project" value="UniProtKB-SubCell"/>
</dbReference>
<reference evidence="12 13" key="1">
    <citation type="submission" date="2018-06" db="EMBL/GenBank/DDBJ databases">
        <authorList>
            <consortium name="Pathogen Informatics"/>
            <person name="Doyle S."/>
        </authorList>
    </citation>
    <scope>NUCLEOTIDE SEQUENCE [LARGE SCALE GENOMIC DNA]</scope>
    <source>
        <strain evidence="12 13">NCTC11179</strain>
    </source>
</reference>
<evidence type="ECO:0000256" key="3">
    <source>
        <dbReference type="ARBA" id="ARBA00022452"/>
    </source>
</evidence>
<dbReference type="InterPro" id="IPR023996">
    <property type="entry name" value="TonB-dep_OMP_SusC/RagA"/>
</dbReference>
<dbReference type="InterPro" id="IPR000531">
    <property type="entry name" value="Beta-barrel_TonB"/>
</dbReference>
<dbReference type="AlphaFoldDB" id="A0A378U3J6"/>
<organism evidence="12 13">
    <name type="scientific">Myroides odoratus</name>
    <name type="common">Flavobacterium odoratum</name>
    <dbReference type="NCBI Taxonomy" id="256"/>
    <lineage>
        <taxon>Bacteria</taxon>
        <taxon>Pseudomonadati</taxon>
        <taxon>Bacteroidota</taxon>
        <taxon>Flavobacteriia</taxon>
        <taxon>Flavobacteriales</taxon>
        <taxon>Flavobacteriaceae</taxon>
        <taxon>Myroides</taxon>
    </lineage>
</organism>
<feature type="domain" description="TonB-dependent receptor-like beta-barrel" evidence="10">
    <location>
        <begin position="452"/>
        <end position="922"/>
    </location>
</feature>
<dbReference type="InterPro" id="IPR012910">
    <property type="entry name" value="Plug_dom"/>
</dbReference>
<dbReference type="InterPro" id="IPR036942">
    <property type="entry name" value="Beta-barrel_TonB_sf"/>
</dbReference>
<dbReference type="Gene3D" id="2.40.170.20">
    <property type="entry name" value="TonB-dependent receptor, beta-barrel domain"/>
    <property type="match status" value="1"/>
</dbReference>
<dbReference type="Proteomes" id="UP000255024">
    <property type="component" value="Unassembled WGS sequence"/>
</dbReference>
<proteinExistence type="inferred from homology"/>
<dbReference type="InterPro" id="IPR023997">
    <property type="entry name" value="TonB-dep_OMP_SusC/RagA_CS"/>
</dbReference>
<comment type="similarity">
    <text evidence="8 9">Belongs to the TonB-dependent receptor family.</text>
</comment>
<keyword evidence="2 8" id="KW-0813">Transport</keyword>
<dbReference type="Pfam" id="PF13715">
    <property type="entry name" value="CarbopepD_reg_2"/>
    <property type="match status" value="1"/>
</dbReference>
<dbReference type="InterPro" id="IPR008969">
    <property type="entry name" value="CarboxyPept-like_regulatory"/>
</dbReference>
<evidence type="ECO:0000256" key="5">
    <source>
        <dbReference type="ARBA" id="ARBA00023077"/>
    </source>
</evidence>
<evidence type="ECO:0000313" key="13">
    <source>
        <dbReference type="Proteomes" id="UP000255024"/>
    </source>
</evidence>
<dbReference type="PROSITE" id="PS52016">
    <property type="entry name" value="TONB_DEPENDENT_REC_3"/>
    <property type="match status" value="1"/>
</dbReference>
<evidence type="ECO:0000256" key="6">
    <source>
        <dbReference type="ARBA" id="ARBA00023136"/>
    </source>
</evidence>
<feature type="domain" description="TonB-dependent receptor plug" evidence="11">
    <location>
        <begin position="118"/>
        <end position="245"/>
    </location>
</feature>
<gene>
    <name evidence="12" type="ORF">NCTC11179_02520</name>
</gene>
<accession>A0A378U3J6</accession>
<evidence type="ECO:0000256" key="4">
    <source>
        <dbReference type="ARBA" id="ARBA00022692"/>
    </source>
</evidence>
<dbReference type="NCBIfam" id="TIGR04056">
    <property type="entry name" value="OMP_RagA_SusC"/>
    <property type="match status" value="1"/>
</dbReference>
<keyword evidence="13" id="KW-1185">Reference proteome</keyword>
<dbReference type="InterPro" id="IPR037066">
    <property type="entry name" value="Plug_dom_sf"/>
</dbReference>
<evidence type="ECO:0000256" key="9">
    <source>
        <dbReference type="RuleBase" id="RU003357"/>
    </source>
</evidence>